<organism evidence="2 3">
    <name type="scientific">Chryseobacterium taeanense</name>
    <dbReference type="NCBI Taxonomy" id="311334"/>
    <lineage>
        <taxon>Bacteria</taxon>
        <taxon>Pseudomonadati</taxon>
        <taxon>Bacteroidota</taxon>
        <taxon>Flavobacteriia</taxon>
        <taxon>Flavobacteriales</taxon>
        <taxon>Weeksellaceae</taxon>
        <taxon>Chryseobacterium group</taxon>
        <taxon>Chryseobacterium</taxon>
    </lineage>
</organism>
<evidence type="ECO:0000313" key="2">
    <source>
        <dbReference type="EMBL" id="SDH99381.1"/>
    </source>
</evidence>
<evidence type="ECO:0008006" key="4">
    <source>
        <dbReference type="Google" id="ProtNLM"/>
    </source>
</evidence>
<dbReference type="Proteomes" id="UP000198869">
    <property type="component" value="Unassembled WGS sequence"/>
</dbReference>
<keyword evidence="1" id="KW-0812">Transmembrane</keyword>
<name>A0A1G8GYL6_9FLAO</name>
<keyword evidence="3" id="KW-1185">Reference proteome</keyword>
<feature type="transmembrane region" description="Helical" evidence="1">
    <location>
        <begin position="91"/>
        <end position="111"/>
    </location>
</feature>
<feature type="transmembrane region" description="Helical" evidence="1">
    <location>
        <begin position="164"/>
        <end position="183"/>
    </location>
</feature>
<feature type="transmembrane region" description="Helical" evidence="1">
    <location>
        <begin position="123"/>
        <end position="144"/>
    </location>
</feature>
<gene>
    <name evidence="2" type="ORF">SAMN05421846_103163</name>
</gene>
<dbReference type="AlphaFoldDB" id="A0A1G8GYL6"/>
<reference evidence="3" key="1">
    <citation type="submission" date="2016-10" db="EMBL/GenBank/DDBJ databases">
        <authorList>
            <person name="Varghese N."/>
            <person name="Submissions S."/>
        </authorList>
    </citation>
    <scope>NUCLEOTIDE SEQUENCE [LARGE SCALE GENOMIC DNA]</scope>
    <source>
        <strain evidence="3">DSM 17071</strain>
    </source>
</reference>
<proteinExistence type="predicted"/>
<dbReference type="EMBL" id="FNDW01000003">
    <property type="protein sequence ID" value="SDH99381.1"/>
    <property type="molecule type" value="Genomic_DNA"/>
</dbReference>
<sequence length="186" mass="22723">MNFIFSMMYKRSWKNLFPVYFGITIIVEILFTMKVNFVTERLYNYLDMFCIGYFGFIYFKETNKNLVLKIVCFFFLILSGIFIFISETEYSIVTGYLYCLFLIFISLFWMYQKISDNNQEDSLINLSFFWLSISLLFWAVFYIFRMFPMYYFNNEDVGFLEEISKVFTLINIITYLLFMRSLFCKR</sequence>
<keyword evidence="1" id="KW-0472">Membrane</keyword>
<feature type="transmembrane region" description="Helical" evidence="1">
    <location>
        <begin position="66"/>
        <end position="85"/>
    </location>
</feature>
<feature type="transmembrane region" description="Helical" evidence="1">
    <location>
        <begin position="42"/>
        <end position="59"/>
    </location>
</feature>
<feature type="transmembrane region" description="Helical" evidence="1">
    <location>
        <begin position="12"/>
        <end position="30"/>
    </location>
</feature>
<keyword evidence="1" id="KW-1133">Transmembrane helix</keyword>
<protein>
    <recommendedName>
        <fullName evidence="4">YhhN-like protein</fullName>
    </recommendedName>
</protein>
<evidence type="ECO:0000313" key="3">
    <source>
        <dbReference type="Proteomes" id="UP000198869"/>
    </source>
</evidence>
<evidence type="ECO:0000256" key="1">
    <source>
        <dbReference type="SAM" id="Phobius"/>
    </source>
</evidence>
<accession>A0A1G8GYL6</accession>
<dbReference type="STRING" id="311334.SAMN05421846_103163"/>